<dbReference type="SMART" id="SM00060">
    <property type="entry name" value="FN3"/>
    <property type="match status" value="1"/>
</dbReference>
<evidence type="ECO:0000256" key="1">
    <source>
        <dbReference type="SAM" id="MobiDB-lite"/>
    </source>
</evidence>
<dbReference type="Gene3D" id="2.60.40.10">
    <property type="entry name" value="Immunoglobulins"/>
    <property type="match status" value="1"/>
</dbReference>
<feature type="compositionally biased region" description="Basic residues" evidence="1">
    <location>
        <begin position="1086"/>
        <end position="1106"/>
    </location>
</feature>
<dbReference type="GO" id="GO:0016491">
    <property type="term" value="F:oxidoreductase activity"/>
    <property type="evidence" value="ECO:0007669"/>
    <property type="project" value="InterPro"/>
</dbReference>
<dbReference type="CDD" id="cd00063">
    <property type="entry name" value="FN3"/>
    <property type="match status" value="1"/>
</dbReference>
<evidence type="ECO:0000256" key="2">
    <source>
        <dbReference type="SAM" id="SignalP"/>
    </source>
</evidence>
<dbReference type="RefSeq" id="WP_212784943.1">
    <property type="nucleotide sequence ID" value="NZ_AP019536.1"/>
</dbReference>
<dbReference type="Gene3D" id="2.60.40.420">
    <property type="entry name" value="Cupredoxins - blue copper proteins"/>
    <property type="match status" value="3"/>
</dbReference>
<reference evidence="4 5" key="1">
    <citation type="submission" date="2019-03" db="EMBL/GenBank/DDBJ databases">
        <title>Complete genome sequence of Ferrigenium kumadai strain An22, a microaerophilic iron-oxidizing bacterium isolated from a paddy field soil.</title>
        <authorList>
            <person name="Watanabe T."/>
            <person name="Asakawa S."/>
        </authorList>
    </citation>
    <scope>NUCLEOTIDE SEQUENCE [LARGE SCALE GENOMIC DNA]</scope>
    <source>
        <strain evidence="4 5">An22</strain>
    </source>
</reference>
<dbReference type="InterPro" id="IPR045087">
    <property type="entry name" value="Cu-oxidase_fam"/>
</dbReference>
<evidence type="ECO:0000259" key="3">
    <source>
        <dbReference type="PROSITE" id="PS50853"/>
    </source>
</evidence>
<name>A0AAN1W0J7_9PROT</name>
<dbReference type="Proteomes" id="UP001319121">
    <property type="component" value="Chromosome"/>
</dbReference>
<feature type="domain" description="Fibronectin type-III" evidence="3">
    <location>
        <begin position="971"/>
        <end position="1075"/>
    </location>
</feature>
<evidence type="ECO:0000313" key="4">
    <source>
        <dbReference type="EMBL" id="BBI99711.1"/>
    </source>
</evidence>
<evidence type="ECO:0000313" key="5">
    <source>
        <dbReference type="Proteomes" id="UP001319121"/>
    </source>
</evidence>
<accession>A0AAN1W0J7</accession>
<dbReference type="KEGG" id="fku:FGKAn22_14040"/>
<protein>
    <submittedName>
        <fullName evidence="4">Laccase</fullName>
    </submittedName>
</protein>
<feature type="chain" id="PRO_5042903972" evidence="2">
    <location>
        <begin position="21"/>
        <end position="1106"/>
    </location>
</feature>
<dbReference type="AlphaFoldDB" id="A0AAN1W0J7"/>
<dbReference type="Pfam" id="PF07731">
    <property type="entry name" value="Cu-oxidase_2"/>
    <property type="match status" value="1"/>
</dbReference>
<keyword evidence="5" id="KW-1185">Reference proteome</keyword>
<dbReference type="InterPro" id="IPR008972">
    <property type="entry name" value="Cupredoxin"/>
</dbReference>
<dbReference type="InterPro" id="IPR011706">
    <property type="entry name" value="Cu-oxidase_C"/>
</dbReference>
<dbReference type="SUPFAM" id="SSF49503">
    <property type="entry name" value="Cupredoxins"/>
    <property type="match status" value="3"/>
</dbReference>
<dbReference type="InterPro" id="IPR003961">
    <property type="entry name" value="FN3_dom"/>
</dbReference>
<dbReference type="PROSITE" id="PS50853">
    <property type="entry name" value="FN3"/>
    <property type="match status" value="1"/>
</dbReference>
<dbReference type="EMBL" id="AP019536">
    <property type="protein sequence ID" value="BBI99711.1"/>
    <property type="molecule type" value="Genomic_DNA"/>
</dbReference>
<feature type="signal peptide" evidence="2">
    <location>
        <begin position="1"/>
        <end position="20"/>
    </location>
</feature>
<dbReference type="InterPro" id="IPR036116">
    <property type="entry name" value="FN3_sf"/>
</dbReference>
<dbReference type="CDD" id="cd13844">
    <property type="entry name" value="CuRO_1_BOD_CotA_like"/>
    <property type="match status" value="1"/>
</dbReference>
<dbReference type="SUPFAM" id="SSF49265">
    <property type="entry name" value="Fibronectin type III"/>
    <property type="match status" value="1"/>
</dbReference>
<dbReference type="PANTHER" id="PTHR48267">
    <property type="entry name" value="CUPREDOXIN SUPERFAMILY PROTEIN"/>
    <property type="match status" value="1"/>
</dbReference>
<dbReference type="GO" id="GO:0005507">
    <property type="term" value="F:copper ion binding"/>
    <property type="evidence" value="ECO:0007669"/>
    <property type="project" value="InterPro"/>
</dbReference>
<feature type="region of interest" description="Disordered" evidence="1">
    <location>
        <begin position="1079"/>
        <end position="1106"/>
    </location>
</feature>
<organism evidence="4 5">
    <name type="scientific">Ferrigenium kumadai</name>
    <dbReference type="NCBI Taxonomy" id="1682490"/>
    <lineage>
        <taxon>Bacteria</taxon>
        <taxon>Pseudomonadati</taxon>
        <taxon>Pseudomonadota</taxon>
        <taxon>Betaproteobacteria</taxon>
        <taxon>Nitrosomonadales</taxon>
        <taxon>Gallionellaceae</taxon>
        <taxon>Ferrigenium</taxon>
    </lineage>
</organism>
<dbReference type="PANTHER" id="PTHR48267:SF1">
    <property type="entry name" value="BILIRUBIN OXIDASE"/>
    <property type="match status" value="1"/>
</dbReference>
<gene>
    <name evidence="4" type="primary">ompB</name>
    <name evidence="4" type="ORF">FGKAn22_14040</name>
</gene>
<keyword evidence="2" id="KW-0732">Signal</keyword>
<proteinExistence type="predicted"/>
<sequence length="1106" mass="116915">MKKSKFKLNRVAAAVMLAMAAPWPINMAYAGAGWGNSVDGAGAPIKVPTYYANSPSGTRPDVSPLAVAAGTVNTGVLLRKFVDGLPGLTAAAANARGQYLPVAVADKTAYPGSDYYEIGIVEYSEKMHSDLPKATTLRGYVQLETPANAATSKHIPLTYPNGTPILNAANQPVFAVDNPHYLGPVISANRGVPVRIKYSNLLPIGQYDPITKSRGGDLFLPVDKTVTGAGSGPVAANNYTQNRAEIHLHGGDSPWISDGTPHQWITPAGEVTPYPKGASFQNVPDMPDPGPGSGTLYYPNNQSARLMFYHDHTFGLTRVNVYAGEAAGYMISDPVEQGLVTKGILPVDQIPLIIQDKTFVPMDIAQQDAYWDTAAWGQPGDLWFPHVYEPNQSQTALGGLNPPGRWDYGPWFWPAFPAPLALPTGKYGSASTTPEAFMDTPIVNGTAYPTVTVQPKAYRLRVLNAANDRFVNLGLYVAADKNTITTPAPVLCNGVMPTLSANCTEVKTIPAATTLPLCSTVMPAPAKDPATDLPVGAGATCWPDLWPTDARAGGVPDPLTAGPKMVQIGSEGGFLPKPQVIPPTLIGFKPLKAGISTHGLYMGPAERADVVVDFSQFAGKTLILYNDSPAPVPGNDPRYDYYTGDPDQSGIGGAFSTLPGYGPNTRTIMQIVVAKAAPAAPFDASPAGPLATELLKAYTASQPSPIAAETAYNGTAAPVVLADTYAGIEIGSSVTPTFNFTTGDTLTYKPYDPVTKTVLPTLKTVAAGTAVTDFPVQNKAIMEQFDSNYGRLNATLGAGLPFASSLTRTALALGYIDPATETIADGETQIWKITHNGVDTHPVHFHLVNVQVINRVGWDGVVKPPEPNELGWKETVKMNPLEDVIVAVRAKAPATPFGIADSFRAQDPTQAQGVTAGFTQVDPFTGALKTVSNTTANFGWEYVWHCHILGHEENDFMRPIVFKYTAMLPAAPATLAGVTAAAPASGVTLTWTDPTPAATATTPGNAQNEIGFTIQRATGAGAFATIGTTLANSTSYTDTTAVAGTTYSYNVVAFNAAGNSPASNTTTVTPVVLPVAPAPTPAPTPARHRHQHQHQHQHQHRCRRLR</sequence>
<dbReference type="InterPro" id="IPR013783">
    <property type="entry name" value="Ig-like_fold"/>
</dbReference>